<evidence type="ECO:0000313" key="2">
    <source>
        <dbReference type="EMBL" id="KAG2468440.1"/>
    </source>
</evidence>
<dbReference type="AlphaFoldDB" id="A0A8X7XG43"/>
<dbReference type="Proteomes" id="UP000886611">
    <property type="component" value="Unassembled WGS sequence"/>
</dbReference>
<accession>A0A8X7XG43</accession>
<dbReference type="SUPFAM" id="SSF52821">
    <property type="entry name" value="Rhodanese/Cell cycle control phosphatase"/>
    <property type="match status" value="1"/>
</dbReference>
<gene>
    <name evidence="2" type="primary">Mocs3_0</name>
    <name evidence="2" type="ORF">GTO96_0015069</name>
</gene>
<keyword evidence="3" id="KW-1185">Reference proteome</keyword>
<organism evidence="2 3">
    <name type="scientific">Polypterus senegalus</name>
    <name type="common">Senegal bichir</name>
    <dbReference type="NCBI Taxonomy" id="55291"/>
    <lineage>
        <taxon>Eukaryota</taxon>
        <taxon>Metazoa</taxon>
        <taxon>Chordata</taxon>
        <taxon>Craniata</taxon>
        <taxon>Vertebrata</taxon>
        <taxon>Euteleostomi</taxon>
        <taxon>Actinopterygii</taxon>
        <taxon>Polypteriformes</taxon>
        <taxon>Polypteridae</taxon>
        <taxon>Polypterus</taxon>
    </lineage>
</organism>
<dbReference type="PROSITE" id="PS50206">
    <property type="entry name" value="RHODANESE_3"/>
    <property type="match status" value="1"/>
</dbReference>
<evidence type="ECO:0000313" key="3">
    <source>
        <dbReference type="Proteomes" id="UP000886611"/>
    </source>
</evidence>
<protein>
    <submittedName>
        <fullName evidence="2">MOCS3 sulfurtransferase</fullName>
    </submittedName>
</protein>
<dbReference type="EMBL" id="JAATIS010000485">
    <property type="protein sequence ID" value="KAG2468440.1"/>
    <property type="molecule type" value="Genomic_DNA"/>
</dbReference>
<dbReference type="InterPro" id="IPR036873">
    <property type="entry name" value="Rhodanese-like_dom_sf"/>
</dbReference>
<feature type="domain" description="Rhodanese" evidence="1">
    <location>
        <begin position="20"/>
        <end position="103"/>
    </location>
</feature>
<feature type="non-terminal residue" evidence="2">
    <location>
        <position position="1"/>
    </location>
</feature>
<dbReference type="InterPro" id="IPR001763">
    <property type="entry name" value="Rhodanese-like_dom"/>
</dbReference>
<comment type="caution">
    <text evidence="2">The sequence shown here is derived from an EMBL/GenBank/DDBJ whole genome shotgun (WGS) entry which is preliminary data.</text>
</comment>
<reference evidence="2 3" key="1">
    <citation type="journal article" date="2021" name="Cell">
        <title>Tracing the genetic footprints of vertebrate landing in non-teleost ray-finned fishes.</title>
        <authorList>
            <person name="Bi X."/>
            <person name="Wang K."/>
            <person name="Yang L."/>
            <person name="Pan H."/>
            <person name="Jiang H."/>
            <person name="Wei Q."/>
            <person name="Fang M."/>
            <person name="Yu H."/>
            <person name="Zhu C."/>
            <person name="Cai Y."/>
            <person name="He Y."/>
            <person name="Gan X."/>
            <person name="Zeng H."/>
            <person name="Yu D."/>
            <person name="Zhu Y."/>
            <person name="Jiang H."/>
            <person name="Qiu Q."/>
            <person name="Yang H."/>
            <person name="Zhang Y.E."/>
            <person name="Wang W."/>
            <person name="Zhu M."/>
            <person name="He S."/>
            <person name="Zhang G."/>
        </authorList>
    </citation>
    <scope>NUCLEOTIDE SEQUENCE [LARGE SCALE GENOMIC DNA]</scope>
    <source>
        <strain evidence="2">Bchr_013</strain>
    </source>
</reference>
<sequence length="105" mass="11834">MNLPNVSLPPTREVGELVMNIPLSNLEHCKPEDIALLKEKMREYKRNLQSPVQVYVVCKNGNDSQKAVCVLQKMSGSELDSLEAKDIQGGLMAWAEKIDTKFPQY</sequence>
<evidence type="ECO:0000259" key="1">
    <source>
        <dbReference type="PROSITE" id="PS50206"/>
    </source>
</evidence>
<name>A0A8X7XG43_POLSE</name>
<proteinExistence type="predicted"/>
<feature type="non-terminal residue" evidence="2">
    <location>
        <position position="105"/>
    </location>
</feature>
<dbReference type="Gene3D" id="3.40.250.10">
    <property type="entry name" value="Rhodanese-like domain"/>
    <property type="match status" value="1"/>
</dbReference>